<dbReference type="PRINTS" id="PR00344">
    <property type="entry name" value="BCTRLSENSOR"/>
</dbReference>
<evidence type="ECO:0000259" key="14">
    <source>
        <dbReference type="PROSITE" id="PS01124"/>
    </source>
</evidence>
<dbReference type="SMART" id="SM00387">
    <property type="entry name" value="HATPase_c"/>
    <property type="match status" value="1"/>
</dbReference>
<dbReference type="InterPro" id="IPR001789">
    <property type="entry name" value="Sig_transdc_resp-reg_receiver"/>
</dbReference>
<dbReference type="GO" id="GO:0043565">
    <property type="term" value="F:sequence-specific DNA binding"/>
    <property type="evidence" value="ECO:0007669"/>
    <property type="project" value="InterPro"/>
</dbReference>
<evidence type="ECO:0000256" key="1">
    <source>
        <dbReference type="ARBA" id="ARBA00000085"/>
    </source>
</evidence>
<proteinExistence type="predicted"/>
<keyword evidence="13" id="KW-0472">Membrane</keyword>
<dbReference type="Gene3D" id="2.130.10.10">
    <property type="entry name" value="YVTN repeat-like/Quinoprotein amine dehydrogenase"/>
    <property type="match status" value="1"/>
</dbReference>
<evidence type="ECO:0000256" key="4">
    <source>
        <dbReference type="ARBA" id="ARBA00022679"/>
    </source>
</evidence>
<dbReference type="Gene3D" id="3.40.50.2300">
    <property type="match status" value="1"/>
</dbReference>
<evidence type="ECO:0000313" key="18">
    <source>
        <dbReference type="Proteomes" id="UP000474630"/>
    </source>
</evidence>
<dbReference type="SUPFAM" id="SSF47384">
    <property type="entry name" value="Homodimeric domain of signal transducing histidine kinase"/>
    <property type="match status" value="1"/>
</dbReference>
<evidence type="ECO:0000313" key="17">
    <source>
        <dbReference type="EMBL" id="QIA07682.1"/>
    </source>
</evidence>
<dbReference type="InterPro" id="IPR013783">
    <property type="entry name" value="Ig-like_fold"/>
</dbReference>
<dbReference type="SMART" id="SM00448">
    <property type="entry name" value="REC"/>
    <property type="match status" value="1"/>
</dbReference>
<keyword evidence="6" id="KW-0418">Kinase</keyword>
<comment type="catalytic activity">
    <reaction evidence="1">
        <text>ATP + protein L-histidine = ADP + protein N-phospho-L-histidine.</text>
        <dbReference type="EC" id="2.7.13.3"/>
    </reaction>
</comment>
<dbReference type="PANTHER" id="PTHR43547:SF2">
    <property type="entry name" value="HYBRID SIGNAL TRANSDUCTION HISTIDINE KINASE C"/>
    <property type="match status" value="1"/>
</dbReference>
<dbReference type="Gene3D" id="1.10.10.60">
    <property type="entry name" value="Homeodomain-like"/>
    <property type="match status" value="2"/>
</dbReference>
<dbReference type="PROSITE" id="PS00041">
    <property type="entry name" value="HTH_ARAC_FAMILY_1"/>
    <property type="match status" value="1"/>
</dbReference>
<feature type="domain" description="Histidine kinase" evidence="15">
    <location>
        <begin position="413"/>
        <end position="635"/>
    </location>
</feature>
<evidence type="ECO:0000256" key="2">
    <source>
        <dbReference type="ARBA" id="ARBA00012438"/>
    </source>
</evidence>
<keyword evidence="7" id="KW-0067">ATP-binding</keyword>
<dbReference type="SUPFAM" id="SSF63829">
    <property type="entry name" value="Calcium-dependent phosphotriesterase"/>
    <property type="match status" value="1"/>
</dbReference>
<evidence type="ECO:0000259" key="16">
    <source>
        <dbReference type="PROSITE" id="PS50110"/>
    </source>
</evidence>
<dbReference type="InterPro" id="IPR009057">
    <property type="entry name" value="Homeodomain-like_sf"/>
</dbReference>
<dbReference type="FunFam" id="3.30.565.10:FF:000037">
    <property type="entry name" value="Hybrid sensor histidine kinase/response regulator"/>
    <property type="match status" value="1"/>
</dbReference>
<gene>
    <name evidence="17" type="ORF">G0Q07_08050</name>
</gene>
<dbReference type="FunFam" id="1.10.287.130:FF:000045">
    <property type="entry name" value="Two-component system sensor histidine kinase/response regulator"/>
    <property type="match status" value="1"/>
</dbReference>
<keyword evidence="18" id="KW-1185">Reference proteome</keyword>
<dbReference type="SMART" id="SM00342">
    <property type="entry name" value="HTH_ARAC"/>
    <property type="match status" value="1"/>
</dbReference>
<accession>A0A6C0RCR4</accession>
<dbReference type="CDD" id="cd00082">
    <property type="entry name" value="HisKA"/>
    <property type="match status" value="1"/>
</dbReference>
<dbReference type="SUPFAM" id="SSF55874">
    <property type="entry name" value="ATPase domain of HSP90 chaperone/DNA topoisomerase II/histidine kinase"/>
    <property type="match status" value="1"/>
</dbReference>
<dbReference type="Pfam" id="PF00512">
    <property type="entry name" value="HisKA"/>
    <property type="match status" value="1"/>
</dbReference>
<feature type="transmembrane region" description="Helical" evidence="13">
    <location>
        <begin position="360"/>
        <end position="380"/>
    </location>
</feature>
<evidence type="ECO:0000256" key="6">
    <source>
        <dbReference type="ARBA" id="ARBA00022777"/>
    </source>
</evidence>
<reference evidence="17 18" key="1">
    <citation type="submission" date="2020-02" db="EMBL/GenBank/DDBJ databases">
        <title>Genome sequencing for Draconibacterium sp. strain M1.</title>
        <authorList>
            <person name="Park S.-J."/>
        </authorList>
    </citation>
    <scope>NUCLEOTIDE SEQUENCE [LARGE SCALE GENOMIC DNA]</scope>
    <source>
        <strain evidence="17 18">M1</strain>
    </source>
</reference>
<feature type="domain" description="Response regulatory" evidence="16">
    <location>
        <begin position="678"/>
        <end position="793"/>
    </location>
</feature>
<dbReference type="InterPro" id="IPR005467">
    <property type="entry name" value="His_kinase_dom"/>
</dbReference>
<evidence type="ECO:0000256" key="13">
    <source>
        <dbReference type="SAM" id="Phobius"/>
    </source>
</evidence>
<dbReference type="InterPro" id="IPR015943">
    <property type="entry name" value="WD40/YVTN_repeat-like_dom_sf"/>
</dbReference>
<dbReference type="KEGG" id="drc:G0Q07_08050"/>
<keyword evidence="13" id="KW-0812">Transmembrane</keyword>
<dbReference type="InterPro" id="IPR036097">
    <property type="entry name" value="HisK_dim/P_sf"/>
</dbReference>
<evidence type="ECO:0000256" key="3">
    <source>
        <dbReference type="ARBA" id="ARBA00022553"/>
    </source>
</evidence>
<dbReference type="Gene3D" id="3.30.565.10">
    <property type="entry name" value="Histidine kinase-like ATPase, C-terminal domain"/>
    <property type="match status" value="1"/>
</dbReference>
<keyword evidence="13" id="KW-1133">Transmembrane helix</keyword>
<dbReference type="AlphaFoldDB" id="A0A6C0RCR4"/>
<dbReference type="InterPro" id="IPR011006">
    <property type="entry name" value="CheY-like_superfamily"/>
</dbReference>
<dbReference type="Proteomes" id="UP000474630">
    <property type="component" value="Chromosome"/>
</dbReference>
<keyword evidence="10" id="KW-0238">DNA-binding</keyword>
<dbReference type="PANTHER" id="PTHR43547">
    <property type="entry name" value="TWO-COMPONENT HISTIDINE KINASE"/>
    <property type="match status" value="1"/>
</dbReference>
<name>A0A6C0RCR4_9BACT</name>
<evidence type="ECO:0000256" key="9">
    <source>
        <dbReference type="ARBA" id="ARBA00023015"/>
    </source>
</evidence>
<dbReference type="Pfam" id="PF12833">
    <property type="entry name" value="HTH_18"/>
    <property type="match status" value="1"/>
</dbReference>
<evidence type="ECO:0000256" key="11">
    <source>
        <dbReference type="ARBA" id="ARBA00023163"/>
    </source>
</evidence>
<dbReference type="RefSeq" id="WP_163345603.1">
    <property type="nucleotide sequence ID" value="NZ_CP048409.1"/>
</dbReference>
<dbReference type="PROSITE" id="PS01124">
    <property type="entry name" value="HTH_ARAC_FAMILY_2"/>
    <property type="match status" value="1"/>
</dbReference>
<keyword evidence="3 12" id="KW-0597">Phosphoprotein</keyword>
<dbReference type="InterPro" id="IPR004358">
    <property type="entry name" value="Sig_transdc_His_kin-like_C"/>
</dbReference>
<dbReference type="InterPro" id="IPR036890">
    <property type="entry name" value="HATPase_C_sf"/>
</dbReference>
<dbReference type="EC" id="2.7.13.3" evidence="2"/>
<dbReference type="InterPro" id="IPR003594">
    <property type="entry name" value="HATPase_dom"/>
</dbReference>
<evidence type="ECO:0000259" key="15">
    <source>
        <dbReference type="PROSITE" id="PS50109"/>
    </source>
</evidence>
<dbReference type="EMBL" id="CP048409">
    <property type="protein sequence ID" value="QIA07682.1"/>
    <property type="molecule type" value="Genomic_DNA"/>
</dbReference>
<dbReference type="Pfam" id="PF07495">
    <property type="entry name" value="Y_Y_Y"/>
    <property type="match status" value="1"/>
</dbReference>
<dbReference type="Gene3D" id="1.10.287.130">
    <property type="match status" value="1"/>
</dbReference>
<feature type="domain" description="HTH araC/xylS-type" evidence="14">
    <location>
        <begin position="825"/>
        <end position="924"/>
    </location>
</feature>
<dbReference type="InterPro" id="IPR018060">
    <property type="entry name" value="HTH_AraC"/>
</dbReference>
<sequence>MDCNLYRGINILNLQNNRFEYINTANHPEIPSNDIYSLLHVGDSIFISTSAGVAVYSTNTKEFARYQPDILDGIQVEFMFDSEDRIWFSSSVGTYYFDKKKDSFEKLNKFNFLKNINFVKTDSKNRIWIGDCLHGLYGYDLKTESVFEYNESNGFPFSWIFSFEEGRDGYLWASGDNGLAKFKPETGELVWYNRESGLPFEQFNYRASYKSKSGEIYFGANRGMISFNEKDKQDVKKELDVVFRGMQLFNQPLLPGEDQALEESLNLHPEIHLKYKQNVFTIEYAGLHFRNKGNCEYAYYLENFETSWNYVGNRDFATYTNLGPGVYFFHVKASTDNTTWGNHANTLKIIIEPPFWLSRWGFLMYFLLLILLLVVFYSVATRIQKSKALAEMERREREYHTELNNFKLEFFTNVSHELRTPLTLIVGPLTRILEDDKLTPALKKKMKGVMNNAHRLLMLINQLLEFRKIENGKEKLRVSHQNITTLLKDIEEAFIESAESKSIAFTFEVINLDSNIWVDCQKLENVLINLISNALKFTNEGGEVNVKVELIVEDLVYRTLKITVADNGIGIDPSKLRKIFDRFYHVDGANETQVAGSGIGLALVHSLVKLHKGTIGVESAVGKGAVFTVQFPVSRKAYNDDEILIGADQYIPHVTLADDMKPVPVLRDEVERLSANPTILVIDDNRELLEFITETLTNEYKVITAIDGTQGMEKVEESLPDLIISDVMMPGIDGFELTRKLKSDIRTSHIPIVLLTAKSGEENEFEGLQTGADYYIEKPFLPHILIQLIENVLNTRKSLIERFKSDAQMLPSEVAFSESDKDLIEKISSLIRENIDRPNLDVSFLVNEIGISRSLLHVKLKKLTDCSATEFIRSIRLREAVKLIADGKCNISEAAYKTGFSSPAYFSRRFKEYFGVTPKSYFDK</sequence>
<dbReference type="InterPro" id="IPR003661">
    <property type="entry name" value="HisK_dim/P_dom"/>
</dbReference>
<dbReference type="InterPro" id="IPR011123">
    <property type="entry name" value="Y_Y_Y"/>
</dbReference>
<keyword evidence="4" id="KW-0808">Transferase</keyword>
<organism evidence="17 18">
    <name type="scientific">Draconibacterium halophilum</name>
    <dbReference type="NCBI Taxonomy" id="2706887"/>
    <lineage>
        <taxon>Bacteria</taxon>
        <taxon>Pseudomonadati</taxon>
        <taxon>Bacteroidota</taxon>
        <taxon>Bacteroidia</taxon>
        <taxon>Marinilabiliales</taxon>
        <taxon>Prolixibacteraceae</taxon>
        <taxon>Draconibacterium</taxon>
    </lineage>
</organism>
<keyword evidence="9" id="KW-0805">Transcription regulation</keyword>
<dbReference type="PROSITE" id="PS50110">
    <property type="entry name" value="RESPONSE_REGULATORY"/>
    <property type="match status" value="1"/>
</dbReference>
<dbReference type="Pfam" id="PF00072">
    <property type="entry name" value="Response_reg"/>
    <property type="match status" value="1"/>
</dbReference>
<dbReference type="SUPFAM" id="SSF46689">
    <property type="entry name" value="Homeodomain-like"/>
    <property type="match status" value="1"/>
</dbReference>
<keyword evidence="11" id="KW-0804">Transcription</keyword>
<feature type="modified residue" description="4-aspartylphosphate" evidence="12">
    <location>
        <position position="726"/>
    </location>
</feature>
<keyword evidence="8" id="KW-0902">Two-component regulatory system</keyword>
<dbReference type="GO" id="GO:0005524">
    <property type="term" value="F:ATP binding"/>
    <property type="evidence" value="ECO:0007669"/>
    <property type="project" value="UniProtKB-KW"/>
</dbReference>
<dbReference type="PROSITE" id="PS50109">
    <property type="entry name" value="HIS_KIN"/>
    <property type="match status" value="1"/>
</dbReference>
<keyword evidence="5" id="KW-0547">Nucleotide-binding</keyword>
<evidence type="ECO:0000256" key="12">
    <source>
        <dbReference type="PROSITE-ProRule" id="PRU00169"/>
    </source>
</evidence>
<evidence type="ECO:0000256" key="7">
    <source>
        <dbReference type="ARBA" id="ARBA00022840"/>
    </source>
</evidence>
<dbReference type="Gene3D" id="2.60.40.10">
    <property type="entry name" value="Immunoglobulins"/>
    <property type="match status" value="1"/>
</dbReference>
<dbReference type="GO" id="GO:0003700">
    <property type="term" value="F:DNA-binding transcription factor activity"/>
    <property type="evidence" value="ECO:0007669"/>
    <property type="project" value="InterPro"/>
</dbReference>
<evidence type="ECO:0000256" key="10">
    <source>
        <dbReference type="ARBA" id="ARBA00023125"/>
    </source>
</evidence>
<evidence type="ECO:0000256" key="5">
    <source>
        <dbReference type="ARBA" id="ARBA00022741"/>
    </source>
</evidence>
<dbReference type="GO" id="GO:0000155">
    <property type="term" value="F:phosphorelay sensor kinase activity"/>
    <property type="evidence" value="ECO:0007669"/>
    <property type="project" value="InterPro"/>
</dbReference>
<dbReference type="Pfam" id="PF02518">
    <property type="entry name" value="HATPase_c"/>
    <property type="match status" value="1"/>
</dbReference>
<protein>
    <recommendedName>
        <fullName evidence="2">histidine kinase</fullName>
        <ecNumber evidence="2">2.7.13.3</ecNumber>
    </recommendedName>
</protein>
<dbReference type="InterPro" id="IPR018062">
    <property type="entry name" value="HTH_AraC-typ_CS"/>
</dbReference>
<dbReference type="SUPFAM" id="SSF52172">
    <property type="entry name" value="CheY-like"/>
    <property type="match status" value="1"/>
</dbReference>
<dbReference type="SMART" id="SM00388">
    <property type="entry name" value="HisKA"/>
    <property type="match status" value="1"/>
</dbReference>
<evidence type="ECO:0000256" key="8">
    <source>
        <dbReference type="ARBA" id="ARBA00023012"/>
    </source>
</evidence>